<gene>
    <name evidence="2" type="ORF">ACJ8NA_07590</name>
</gene>
<comment type="caution">
    <text evidence="2">The sequence shown here is derived from an EMBL/GenBank/DDBJ whole genome shotgun (WGS) entry which is preliminary data.</text>
</comment>
<dbReference type="Proteomes" id="UP001628646">
    <property type="component" value="Unassembled WGS sequence"/>
</dbReference>
<organism evidence="2 3">
    <name type="scientific">Pseudomonas azerbaijanorientalis</name>
    <dbReference type="NCBI Taxonomy" id="2842350"/>
    <lineage>
        <taxon>Bacteria</taxon>
        <taxon>Pseudomonadati</taxon>
        <taxon>Pseudomonadota</taxon>
        <taxon>Gammaproteobacteria</taxon>
        <taxon>Pseudomonadales</taxon>
        <taxon>Pseudomonadaceae</taxon>
        <taxon>Pseudomonas</taxon>
    </lineage>
</organism>
<evidence type="ECO:0000313" key="2">
    <source>
        <dbReference type="EMBL" id="MFL8998519.1"/>
    </source>
</evidence>
<reference evidence="2 3" key="1">
    <citation type="submission" date="2024-12" db="EMBL/GenBank/DDBJ databases">
        <title>Pseudomonas species isolated from Lotus nodules promote plant growth.</title>
        <authorList>
            <person name="Yu Y.-H."/>
            <person name="Kurtenbach J."/>
            <person name="Crosbie D."/>
            <person name="Brachmann A."/>
            <person name="Marin M."/>
        </authorList>
    </citation>
    <scope>NUCLEOTIDE SEQUENCE [LARGE SCALE GENOMIC DNA]</scope>
    <source>
        <strain evidence="2 3">PLb11B</strain>
    </source>
</reference>
<evidence type="ECO:0000256" key="1">
    <source>
        <dbReference type="SAM" id="Phobius"/>
    </source>
</evidence>
<dbReference type="RefSeq" id="WP_172435754.1">
    <property type="nucleotide sequence ID" value="NZ_JBJNUX010000013.1"/>
</dbReference>
<feature type="transmembrane region" description="Helical" evidence="1">
    <location>
        <begin position="6"/>
        <end position="25"/>
    </location>
</feature>
<keyword evidence="1" id="KW-0812">Transmembrane</keyword>
<keyword evidence="1" id="KW-0472">Membrane</keyword>
<evidence type="ECO:0000313" key="3">
    <source>
        <dbReference type="Proteomes" id="UP001628646"/>
    </source>
</evidence>
<keyword evidence="3" id="KW-1185">Reference proteome</keyword>
<sequence>MYLKAIVIWVLLAIIVVAVLGRLVHNAKVADRALKIAKPDHQPHGRKNDKAP</sequence>
<dbReference type="EMBL" id="JBJNUY010000002">
    <property type="protein sequence ID" value="MFL8998519.1"/>
    <property type="molecule type" value="Genomic_DNA"/>
</dbReference>
<accession>A0ABW8W179</accession>
<evidence type="ECO:0008006" key="4">
    <source>
        <dbReference type="Google" id="ProtNLM"/>
    </source>
</evidence>
<protein>
    <recommendedName>
        <fullName evidence="4">DUF2897 family protein</fullName>
    </recommendedName>
</protein>
<keyword evidence="1" id="KW-1133">Transmembrane helix</keyword>
<proteinExistence type="predicted"/>
<name>A0ABW8W179_9PSED</name>